<feature type="signal peptide" evidence="2">
    <location>
        <begin position="1"/>
        <end position="23"/>
    </location>
</feature>
<evidence type="ECO:0000256" key="1">
    <source>
        <dbReference type="SAM" id="MobiDB-lite"/>
    </source>
</evidence>
<sequence>MTRKTWICAGVAAIALSASFVAAQDAPESLLPPGFDDPEPRPTPAPTAPAAPTAPVPGQPQEPGEPTVQPIPGAGDPLRELSQFDFSTIPTLEELEEMSPDELDDLLGLSPSYDIPPAARRAMTRVGVISSQEGGFPSASLARQPAALVQAALRGLERPVVSRWGHVLLRRALASRLQAPEGMSPVEFAALRAQALNNMGEYHAARSLLQDIDTGNWNTALVDAGLEAYIATTDLIGTCPVVRLVGSEREDPQWRMLGAICNSYAGEGVLGGRQLDRALRDEIAPGIDVLLAQRLAGAAGRGRRAVDVEWEGVDEINPWRFAIANAVGEEIPESLRANVEPYYERVWAVTPTLSLQQRAIGADRAAREGIFSSQAAIDLYSQIYANENITGEAADRATLLREAYVANTAPERVSAMQSVWGNGDSLDYGRLVLTAYAAARIPASPDLAEHAPALIASMLTAGLDRDAAAWSEAVEQGSDAWALIAVGRNAVGRIEPREAIDSFIDGDSSADYRRSQFLLAGLAGLERVAPSDLSDFTSRTEADLVRQSRWSRAITRAADVNNAALVALLAGLGMQGEGWDRMTPRHLYFIVSSLRRVGLEAEARMIAVEAIARV</sequence>
<dbReference type="EMBL" id="CP127221">
    <property type="protein sequence ID" value="WIW95058.1"/>
    <property type="molecule type" value="Genomic_DNA"/>
</dbReference>
<feature type="compositionally biased region" description="Pro residues" evidence="1">
    <location>
        <begin position="41"/>
        <end position="60"/>
    </location>
</feature>
<evidence type="ECO:0000313" key="4">
    <source>
        <dbReference type="Proteomes" id="UP001231445"/>
    </source>
</evidence>
<proteinExistence type="predicted"/>
<evidence type="ECO:0000256" key="2">
    <source>
        <dbReference type="SAM" id="SignalP"/>
    </source>
</evidence>
<dbReference type="KEGG" id="arue:QQX03_08820"/>
<evidence type="ECO:0000313" key="3">
    <source>
        <dbReference type="EMBL" id="WIW95058.1"/>
    </source>
</evidence>
<reference evidence="3 4" key="1">
    <citation type="submission" date="2023-06" db="EMBL/GenBank/DDBJ databases">
        <title>Altererythrobacter rubellus NBRC 112769 genome.</title>
        <authorList>
            <person name="Zhang K."/>
        </authorList>
    </citation>
    <scope>NUCLEOTIDE SEQUENCE [LARGE SCALE GENOMIC DNA]</scope>
    <source>
        <strain evidence="3 4">NBRC 112769</strain>
    </source>
</reference>
<name>A0A9Y2B6M6_9SPHN</name>
<accession>A0A9Y2B6M6</accession>
<dbReference type="AlphaFoldDB" id="A0A9Y2B6M6"/>
<keyword evidence="4" id="KW-1185">Reference proteome</keyword>
<organism evidence="3 4">
    <name type="scientific">Altererythrobacter rubellus</name>
    <dbReference type="NCBI Taxonomy" id="2173831"/>
    <lineage>
        <taxon>Bacteria</taxon>
        <taxon>Pseudomonadati</taxon>
        <taxon>Pseudomonadota</taxon>
        <taxon>Alphaproteobacteria</taxon>
        <taxon>Sphingomonadales</taxon>
        <taxon>Erythrobacteraceae</taxon>
        <taxon>Altererythrobacter</taxon>
    </lineage>
</organism>
<gene>
    <name evidence="3" type="ORF">QQX03_08820</name>
</gene>
<feature type="compositionally biased region" description="Low complexity" evidence="1">
    <location>
        <begin position="61"/>
        <end position="70"/>
    </location>
</feature>
<dbReference type="Proteomes" id="UP001231445">
    <property type="component" value="Chromosome"/>
</dbReference>
<evidence type="ECO:0008006" key="5">
    <source>
        <dbReference type="Google" id="ProtNLM"/>
    </source>
</evidence>
<feature type="chain" id="PRO_5040873270" description="Secreted protein" evidence="2">
    <location>
        <begin position="24"/>
        <end position="614"/>
    </location>
</feature>
<dbReference type="RefSeq" id="WP_285975374.1">
    <property type="nucleotide sequence ID" value="NZ_CP127221.1"/>
</dbReference>
<keyword evidence="2" id="KW-0732">Signal</keyword>
<feature type="region of interest" description="Disordered" evidence="1">
    <location>
        <begin position="27"/>
        <end position="79"/>
    </location>
</feature>
<protein>
    <recommendedName>
        <fullName evidence="5">Secreted protein</fullName>
    </recommendedName>
</protein>